<dbReference type="GO" id="GO:0006749">
    <property type="term" value="P:glutathione metabolic process"/>
    <property type="evidence" value="ECO:0007669"/>
    <property type="project" value="InterPro"/>
</dbReference>
<keyword evidence="8" id="KW-1185">Reference proteome</keyword>
<dbReference type="Pfam" id="PF02798">
    <property type="entry name" value="GST_N"/>
    <property type="match status" value="1"/>
</dbReference>
<dbReference type="EC" id="2.5.1.18" evidence="1"/>
<dbReference type="SFLD" id="SFLDS00019">
    <property type="entry name" value="Glutathione_Transferase_(cytos"/>
    <property type="match status" value="1"/>
</dbReference>
<dbReference type="InterPro" id="IPR010987">
    <property type="entry name" value="Glutathione-S-Trfase_C-like"/>
</dbReference>
<gene>
    <name evidence="7" type="ORF">AXF42_Ash018321</name>
</gene>
<dbReference type="InterPro" id="IPR045073">
    <property type="entry name" value="Omega/Tau-like"/>
</dbReference>
<dbReference type="FunFam" id="3.40.30.10:FF:000014">
    <property type="entry name" value="Tau class glutathione S-transferase"/>
    <property type="match status" value="1"/>
</dbReference>
<dbReference type="EMBL" id="KZ454794">
    <property type="protein sequence ID" value="PKA45770.1"/>
    <property type="molecule type" value="Genomic_DNA"/>
</dbReference>
<evidence type="ECO:0000256" key="4">
    <source>
        <dbReference type="RuleBase" id="RU003494"/>
    </source>
</evidence>
<comment type="similarity">
    <text evidence="4">Belongs to the GST superfamily.</text>
</comment>
<dbReference type="PANTHER" id="PTHR11260:SF781">
    <property type="entry name" value="GLUTATHIONE S-TRANSFERASE U19"/>
    <property type="match status" value="1"/>
</dbReference>
<dbReference type="SUPFAM" id="SSF52833">
    <property type="entry name" value="Thioredoxin-like"/>
    <property type="match status" value="1"/>
</dbReference>
<reference evidence="7 8" key="1">
    <citation type="journal article" date="2017" name="Nature">
        <title>The Apostasia genome and the evolution of orchids.</title>
        <authorList>
            <person name="Zhang G.Q."/>
            <person name="Liu K.W."/>
            <person name="Li Z."/>
            <person name="Lohaus R."/>
            <person name="Hsiao Y.Y."/>
            <person name="Niu S.C."/>
            <person name="Wang J.Y."/>
            <person name="Lin Y.C."/>
            <person name="Xu Q."/>
            <person name="Chen L.J."/>
            <person name="Yoshida K."/>
            <person name="Fujiwara S."/>
            <person name="Wang Z.W."/>
            <person name="Zhang Y.Q."/>
            <person name="Mitsuda N."/>
            <person name="Wang M."/>
            <person name="Liu G.H."/>
            <person name="Pecoraro L."/>
            <person name="Huang H.X."/>
            <person name="Xiao X.J."/>
            <person name="Lin M."/>
            <person name="Wu X.Y."/>
            <person name="Wu W.L."/>
            <person name="Chen Y.Y."/>
            <person name="Chang S.B."/>
            <person name="Sakamoto S."/>
            <person name="Ohme-Takagi M."/>
            <person name="Yagi M."/>
            <person name="Zeng S.J."/>
            <person name="Shen C.Y."/>
            <person name="Yeh C.M."/>
            <person name="Luo Y.B."/>
            <person name="Tsai W.C."/>
            <person name="Van de Peer Y."/>
            <person name="Liu Z.J."/>
        </authorList>
    </citation>
    <scope>NUCLEOTIDE SEQUENCE [LARGE SCALE GENOMIC DNA]</scope>
    <source>
        <strain evidence="8">cv. Shenzhen</strain>
        <tissue evidence="7">Stem</tissue>
    </source>
</reference>
<feature type="domain" description="GST C-terminal" evidence="6">
    <location>
        <begin position="102"/>
        <end position="249"/>
    </location>
</feature>
<evidence type="ECO:0000256" key="3">
    <source>
        <dbReference type="ARBA" id="ARBA00047960"/>
    </source>
</evidence>
<name>A0A2H9ZR49_9ASPA</name>
<proteinExistence type="inferred from homology"/>
<dbReference type="InterPro" id="IPR045074">
    <property type="entry name" value="GST_C_Tau"/>
</dbReference>
<dbReference type="SUPFAM" id="SSF47616">
    <property type="entry name" value="GST C-terminal domain-like"/>
    <property type="match status" value="1"/>
</dbReference>
<dbReference type="PANTHER" id="PTHR11260">
    <property type="entry name" value="GLUTATHIONE S-TRANSFERASE, GST, SUPERFAMILY, GST DOMAIN CONTAINING"/>
    <property type="match status" value="1"/>
</dbReference>
<dbReference type="InterPro" id="IPR040079">
    <property type="entry name" value="Glutathione_S-Trfase"/>
</dbReference>
<evidence type="ECO:0000256" key="2">
    <source>
        <dbReference type="ARBA" id="ARBA00022679"/>
    </source>
</evidence>
<dbReference type="SFLD" id="SFLDG01152">
    <property type="entry name" value="Main.3:_Omega-_and_Tau-like"/>
    <property type="match status" value="1"/>
</dbReference>
<evidence type="ECO:0000259" key="5">
    <source>
        <dbReference type="PROSITE" id="PS50404"/>
    </source>
</evidence>
<dbReference type="Proteomes" id="UP000236161">
    <property type="component" value="Unassembled WGS sequence"/>
</dbReference>
<comment type="catalytic activity">
    <reaction evidence="3">
        <text>RX + glutathione = an S-substituted glutathione + a halide anion + H(+)</text>
        <dbReference type="Rhea" id="RHEA:16437"/>
        <dbReference type="ChEBI" id="CHEBI:15378"/>
        <dbReference type="ChEBI" id="CHEBI:16042"/>
        <dbReference type="ChEBI" id="CHEBI:17792"/>
        <dbReference type="ChEBI" id="CHEBI:57925"/>
        <dbReference type="ChEBI" id="CHEBI:90779"/>
        <dbReference type="EC" id="2.5.1.18"/>
    </reaction>
</comment>
<dbReference type="STRING" id="1088818.A0A2H9ZR49"/>
<dbReference type="InterPro" id="IPR036282">
    <property type="entry name" value="Glutathione-S-Trfase_C_sf"/>
</dbReference>
<accession>A0A2H9ZR49</accession>
<dbReference type="Gene3D" id="1.20.1050.10">
    <property type="match status" value="1"/>
</dbReference>
<evidence type="ECO:0000256" key="1">
    <source>
        <dbReference type="ARBA" id="ARBA00012452"/>
    </source>
</evidence>
<dbReference type="SFLD" id="SFLDG00358">
    <property type="entry name" value="Main_(cytGST)"/>
    <property type="match status" value="1"/>
</dbReference>
<organism evidence="7 8">
    <name type="scientific">Apostasia shenzhenica</name>
    <dbReference type="NCBI Taxonomy" id="1088818"/>
    <lineage>
        <taxon>Eukaryota</taxon>
        <taxon>Viridiplantae</taxon>
        <taxon>Streptophyta</taxon>
        <taxon>Embryophyta</taxon>
        <taxon>Tracheophyta</taxon>
        <taxon>Spermatophyta</taxon>
        <taxon>Magnoliopsida</taxon>
        <taxon>Liliopsida</taxon>
        <taxon>Asparagales</taxon>
        <taxon>Orchidaceae</taxon>
        <taxon>Apostasioideae</taxon>
        <taxon>Apostasia</taxon>
    </lineage>
</organism>
<evidence type="ECO:0000259" key="6">
    <source>
        <dbReference type="PROSITE" id="PS50405"/>
    </source>
</evidence>
<dbReference type="OrthoDB" id="202840at2759"/>
<dbReference type="Pfam" id="PF00043">
    <property type="entry name" value="GST_C"/>
    <property type="match status" value="1"/>
</dbReference>
<sequence length="257" mass="29354">MAGLVGGVFTAAVAGDEEVLLLSWRASVFGLRVRIALEEKGVRYAYKEEDVFNKSDLLLQSNPIHRKVPVLIHGGRSVCESLVILEYVDQVWDPSPSLLPADPYHRASARFWADFAGNKRSLSVIHGKVCIYGKLQIYECERRIRHNKYKDREAAKEELIGHLKLLEELLGDKVYFAGDSFGFLDIALITFSCWFYTFETFGSFVLENECPRLLAWVRRCMERESVAKVLPSPQEVFKIACMVRKKLGFVDEKEHAF</sequence>
<dbReference type="CDD" id="cd03058">
    <property type="entry name" value="GST_N_Tau"/>
    <property type="match status" value="1"/>
</dbReference>
<keyword evidence="2 7" id="KW-0808">Transferase</keyword>
<dbReference type="GO" id="GO:0004364">
    <property type="term" value="F:glutathione transferase activity"/>
    <property type="evidence" value="ECO:0007669"/>
    <property type="project" value="UniProtKB-EC"/>
</dbReference>
<evidence type="ECO:0000313" key="8">
    <source>
        <dbReference type="Proteomes" id="UP000236161"/>
    </source>
</evidence>
<dbReference type="AlphaFoldDB" id="A0A2H9ZR49"/>
<protein>
    <recommendedName>
        <fullName evidence="1">glutathione transferase</fullName>
        <ecNumber evidence="1">2.5.1.18</ecNumber>
    </recommendedName>
</protein>
<feature type="domain" description="GST N-terminal" evidence="5">
    <location>
        <begin position="17"/>
        <end position="96"/>
    </location>
</feature>
<dbReference type="PROSITE" id="PS50404">
    <property type="entry name" value="GST_NTER"/>
    <property type="match status" value="1"/>
</dbReference>
<dbReference type="GO" id="GO:0005737">
    <property type="term" value="C:cytoplasm"/>
    <property type="evidence" value="ECO:0007669"/>
    <property type="project" value="TreeGrafter"/>
</dbReference>
<dbReference type="InterPro" id="IPR004045">
    <property type="entry name" value="Glutathione_S-Trfase_N"/>
</dbReference>
<dbReference type="InterPro" id="IPR036249">
    <property type="entry name" value="Thioredoxin-like_sf"/>
</dbReference>
<evidence type="ECO:0000313" key="7">
    <source>
        <dbReference type="EMBL" id="PKA45770.1"/>
    </source>
</evidence>
<dbReference type="CDD" id="cd03185">
    <property type="entry name" value="GST_C_Tau"/>
    <property type="match status" value="1"/>
</dbReference>
<dbReference type="PROSITE" id="PS50405">
    <property type="entry name" value="GST_CTER"/>
    <property type="match status" value="1"/>
</dbReference>
<dbReference type="Gene3D" id="3.40.30.10">
    <property type="entry name" value="Glutaredoxin"/>
    <property type="match status" value="1"/>
</dbReference>
<dbReference type="InterPro" id="IPR004046">
    <property type="entry name" value="GST_C"/>
</dbReference>